<dbReference type="Pfam" id="PF14639">
    <property type="entry name" value="YqgF"/>
    <property type="match status" value="1"/>
</dbReference>
<dbReference type="PANTHER" id="PTHR10145">
    <property type="entry name" value="TRANSCRIPTION ELONGATION FACTOR SPT6"/>
    <property type="match status" value="1"/>
</dbReference>
<dbReference type="Pfam" id="PF14633">
    <property type="entry name" value="SH2_2"/>
    <property type="match status" value="1"/>
</dbReference>
<dbReference type="SUPFAM" id="SSF158832">
    <property type="entry name" value="Tex N-terminal region-like"/>
    <property type="match status" value="1"/>
</dbReference>
<dbReference type="EMBL" id="CAJFCJ010000006">
    <property type="protein sequence ID" value="CAD5115847.1"/>
    <property type="molecule type" value="Genomic_DNA"/>
</dbReference>
<evidence type="ECO:0000259" key="7">
    <source>
        <dbReference type="PROSITE" id="PS50126"/>
    </source>
</evidence>
<dbReference type="Gene3D" id="3.30.505.10">
    <property type="entry name" value="SH2 domain"/>
    <property type="match status" value="2"/>
</dbReference>
<dbReference type="InterPro" id="IPR035019">
    <property type="entry name" value="Spt6_SH2_N"/>
</dbReference>
<dbReference type="Gene3D" id="1.10.150.850">
    <property type="entry name" value="Spt6, helix-hairpin-helix domain"/>
    <property type="match status" value="1"/>
</dbReference>
<dbReference type="InterPro" id="IPR012337">
    <property type="entry name" value="RNaseH-like_sf"/>
</dbReference>
<dbReference type="InterPro" id="IPR003029">
    <property type="entry name" value="S1_domain"/>
</dbReference>
<feature type="domain" description="S1 motif" evidence="7">
    <location>
        <begin position="1150"/>
        <end position="1205"/>
    </location>
</feature>
<dbReference type="InterPro" id="IPR055179">
    <property type="entry name" value="Tex-like_central_region"/>
</dbReference>
<dbReference type="InterPro" id="IPR012340">
    <property type="entry name" value="NA-bd_OB-fold"/>
</dbReference>
<evidence type="ECO:0000256" key="3">
    <source>
        <dbReference type="ARBA" id="ARBA00023163"/>
    </source>
</evidence>
<dbReference type="OrthoDB" id="343921at2759"/>
<dbReference type="InterPro" id="IPR035018">
    <property type="entry name" value="Spt6_SH2_C"/>
</dbReference>
<dbReference type="InterPro" id="IPR028088">
    <property type="entry name" value="Spt6_HTH_DNA-bd_dom"/>
</dbReference>
<dbReference type="Pfam" id="PF14632">
    <property type="entry name" value="SPT6_acidic"/>
    <property type="match status" value="1"/>
</dbReference>
<reference evidence="8 9" key="1">
    <citation type="submission" date="2020-08" db="EMBL/GenBank/DDBJ databases">
        <authorList>
            <person name="Hejnol A."/>
        </authorList>
    </citation>
    <scope>NUCLEOTIDE SEQUENCE [LARGE SCALE GENOMIC DNA]</scope>
</reference>
<dbReference type="Gene3D" id="1.10.3500.10">
    <property type="entry name" value="Tex N-terminal region-like"/>
    <property type="match status" value="1"/>
</dbReference>
<dbReference type="InterPro" id="IPR036860">
    <property type="entry name" value="SH2_dom_sf"/>
</dbReference>
<evidence type="ECO:0000313" key="8">
    <source>
        <dbReference type="EMBL" id="CAD5115847.1"/>
    </source>
</evidence>
<dbReference type="GO" id="GO:0042393">
    <property type="term" value="F:histone binding"/>
    <property type="evidence" value="ECO:0007669"/>
    <property type="project" value="TreeGrafter"/>
</dbReference>
<feature type="compositionally biased region" description="Basic and acidic residues" evidence="6">
    <location>
        <begin position="205"/>
        <end position="218"/>
    </location>
</feature>
<dbReference type="PROSITE" id="PS50126">
    <property type="entry name" value="S1"/>
    <property type="match status" value="1"/>
</dbReference>
<evidence type="ECO:0000256" key="4">
    <source>
        <dbReference type="ARBA" id="ARBA00023242"/>
    </source>
</evidence>
<dbReference type="Pfam" id="PF17674">
    <property type="entry name" value="HHH_9"/>
    <property type="match status" value="1"/>
</dbReference>
<dbReference type="Gene3D" id="2.40.50.140">
    <property type="entry name" value="Nucleic acid-binding proteins"/>
    <property type="match status" value="1"/>
</dbReference>
<evidence type="ECO:0000256" key="5">
    <source>
        <dbReference type="PIRNR" id="PIRNR036947"/>
    </source>
</evidence>
<sequence length="1454" mass="170476">MEYVEREASESEDSNVPDSSDENEEEEEEKSGAVVPGLINDESEESDGDSSSDESITGNKRLVDSESEDIMEDDLRLIEENTGVKIKKKHKRIKIAESDDENDDLDKESIDGRETDYNSHRQDVDEDEDDFIVEDDDIMANAHKKEKRKVIHYANENMQDAMDIFGVDFDDLKMDEEEEDDDEDGYLERDERKKDESEPMFEPADEMKYYRRKEDHGIRQTDAPERFQIRDTPIQTATEEELKQEAEWIFTQLFEKKKLSKQDGFWQLYFGQTDRTETPTNDKLQERIEKVLLFIRNHQFEIPFIEHYRKEYVKPELCENEMWQIYELDEKYMQLMTRRENLKNLFQYMQDFTGILVQKDDMMPAGLRTVTDEDIDRVDRTQSFEELKDLQAFFSLYYSQHTEQLRFIAKQQNAFRKVKEEGGDEEKQREAVERVQRGEDSRIYRVAKRKVNLQKFFEVKLDEVADKFGLSAEKVAENFKFDYLRNEVEQSDQFPLEIAKMYVCKALKTPEIVLNSAKQMLALQISHEPDFRNTIRENFRDKCLISCKPTDAGLKAIEAGHNCYTHRYLKNKPVKSLLGAMFLRIHEAKKDNLLEYHLHIDPINEPSRDSENRPWFKPYLEQVKHLFHNDEFTDLAEQWNQERIDVLKKAIDIISPILYREIEYLLLQESYDIVTIEVAQKVYHDIKIGRYKPLVTTEAENPMFAKVLGISYDPEEEGSAAFGAFLDSEGEVTAHIRLPNLIRQKKPNSDEDFTDDLRNLTEFMRNKEPNVVAIGCDSRDASDIKKDVEKVINRLSDEEGLSITVELMPTKYAKVFAKSENAKEQFSEYPTVLLQAVSIARYLQDPLIELCQLCNFKRDILSVPYHTNQSDVPQDLLMRRVEYEFINRVNQVGVDINQCIAHPHTAYQLQFVAGFGPRKSVYIRQMLKYTRMENRSQLVTTCHAGPKVFINCAGFIKIDTNAMGDTTDSYVEVLDGSRVHPETYEWARKMAIDALEYDDSAEGANPASALEEILEAPDRLRDLDLDAFADELQRQGYGIRHTTLYDIRKELTNRYEDTREDYQPPTIDEIFNWVTKETPDIFFIGKIVDARVTSVAYRRPGQDEIDGANPTRSEKTGLWACPLCHLDTLRDLKEMWNHHDSGQCPGRPRGVNVVLDNGCRGFIPIQQLSDNQVTDPNSRVRRSQVVHGRILKIDPERFWVELTTKTSDLVDAEGKWELRKDKYYDYELEQTESENLKNKKVKVSAKKYMKRLVTHDQFRNIDYNQACKMMESVEQGEAIFRPSSKSNDHLSVTIKLTTCGILMHLDVTEQDKEHEFTLGKRLFINKEEYEDLDEIMARCVAPLTSYVRELENFKYYLSLDIIMEEKKRIAYVSEKIADEKRNQPERIFYHIIASKDMPGYFILIYQPRSRVHYEYVKVTPNGLRYRNKMFQTLPQLLKYFKENYKNPPPSMKHY</sequence>
<keyword evidence="9" id="KW-1185">Reference proteome</keyword>
<dbReference type="SUPFAM" id="SSF47781">
    <property type="entry name" value="RuvA domain 2-like"/>
    <property type="match status" value="2"/>
</dbReference>
<dbReference type="SUPFAM" id="SSF53098">
    <property type="entry name" value="Ribonuclease H-like"/>
    <property type="match status" value="1"/>
</dbReference>
<dbReference type="Gene3D" id="1.10.10.650">
    <property type="entry name" value="RuvA domain 2-like"/>
    <property type="match status" value="1"/>
</dbReference>
<comment type="subcellular location">
    <subcellularLocation>
        <location evidence="1 5">Nucleus</location>
    </subcellularLocation>
</comment>
<feature type="compositionally biased region" description="Acidic residues" evidence="6">
    <location>
        <begin position="176"/>
        <end position="185"/>
    </location>
</feature>
<dbReference type="InterPro" id="IPR028231">
    <property type="entry name" value="Spt6_YqgF"/>
</dbReference>
<dbReference type="InterPro" id="IPR041692">
    <property type="entry name" value="HHH_9"/>
</dbReference>
<proteinExistence type="inferred from homology"/>
<evidence type="ECO:0000256" key="2">
    <source>
        <dbReference type="ARBA" id="ARBA00009253"/>
    </source>
</evidence>
<dbReference type="Proteomes" id="UP000549394">
    <property type="component" value="Unassembled WGS sequence"/>
</dbReference>
<dbReference type="InterPro" id="IPR010994">
    <property type="entry name" value="RuvA_2-like"/>
</dbReference>
<dbReference type="InterPro" id="IPR028083">
    <property type="entry name" value="Spt6_acidic_N_dom"/>
</dbReference>
<dbReference type="InterPro" id="IPR017072">
    <property type="entry name" value="TF_Spt6"/>
</dbReference>
<keyword evidence="4 5" id="KW-0539">Nucleus</keyword>
<comment type="similarity">
    <text evidence="2 5">Belongs to the SPT6 family.</text>
</comment>
<dbReference type="Pfam" id="PF14641">
    <property type="entry name" value="HTH_44"/>
    <property type="match status" value="1"/>
</dbReference>
<evidence type="ECO:0000256" key="1">
    <source>
        <dbReference type="ARBA" id="ARBA00004123"/>
    </source>
</evidence>
<dbReference type="InterPro" id="IPR023323">
    <property type="entry name" value="Tex-like_dom_sf"/>
</dbReference>
<dbReference type="PIRSF" id="PIRSF036947">
    <property type="entry name" value="Spt6"/>
    <property type="match status" value="1"/>
</dbReference>
<name>A0A7I8VK79_9ANNE</name>
<dbReference type="FunFam" id="1.10.10.2740:FF:000001">
    <property type="entry name" value="Transcription elongation factor spt6"/>
    <property type="match status" value="1"/>
</dbReference>
<dbReference type="GO" id="GO:0031491">
    <property type="term" value="F:nucleosome binding"/>
    <property type="evidence" value="ECO:0007669"/>
    <property type="project" value="TreeGrafter"/>
</dbReference>
<dbReference type="Gene3D" id="1.10.10.2740">
    <property type="entry name" value="Spt6, Death-like domain"/>
    <property type="match status" value="1"/>
</dbReference>
<dbReference type="InterPro" id="IPR037027">
    <property type="entry name" value="YqgF/RNaseH-like_dom_sf"/>
</dbReference>
<keyword evidence="3 5" id="KW-0804">Transcription</keyword>
<dbReference type="SUPFAM" id="SSF50249">
    <property type="entry name" value="Nucleic acid-binding proteins"/>
    <property type="match status" value="1"/>
</dbReference>
<feature type="compositionally biased region" description="Basic and acidic residues" evidence="6">
    <location>
        <begin position="107"/>
        <end position="123"/>
    </location>
</feature>
<dbReference type="Pfam" id="PF22706">
    <property type="entry name" value="Tex_central_region"/>
    <property type="match status" value="1"/>
</dbReference>
<dbReference type="PANTHER" id="PTHR10145:SF6">
    <property type="entry name" value="TRANSCRIPTION ELONGATION FACTOR SPT6"/>
    <property type="match status" value="1"/>
</dbReference>
<protein>
    <submittedName>
        <fullName evidence="8">DgyrCDS4788</fullName>
    </submittedName>
</protein>
<dbReference type="CDD" id="cd09928">
    <property type="entry name" value="SH2_Cterm_SPT6_like"/>
    <property type="match status" value="1"/>
</dbReference>
<organism evidence="8 9">
    <name type="scientific">Dimorphilus gyrociliatus</name>
    <dbReference type="NCBI Taxonomy" id="2664684"/>
    <lineage>
        <taxon>Eukaryota</taxon>
        <taxon>Metazoa</taxon>
        <taxon>Spiralia</taxon>
        <taxon>Lophotrochozoa</taxon>
        <taxon>Annelida</taxon>
        <taxon>Polychaeta</taxon>
        <taxon>Polychaeta incertae sedis</taxon>
        <taxon>Dinophilidae</taxon>
        <taxon>Dimorphilus</taxon>
    </lineage>
</organism>
<feature type="region of interest" description="Disordered" evidence="6">
    <location>
        <begin position="88"/>
        <end position="130"/>
    </location>
</feature>
<gene>
    <name evidence="8" type="ORF">DGYR_LOCUS4538</name>
</gene>
<dbReference type="GO" id="GO:0034728">
    <property type="term" value="P:nucleosome organization"/>
    <property type="evidence" value="ECO:0007669"/>
    <property type="project" value="TreeGrafter"/>
</dbReference>
<dbReference type="GO" id="GO:0008023">
    <property type="term" value="C:transcription elongation factor complex"/>
    <property type="evidence" value="ECO:0007669"/>
    <property type="project" value="TreeGrafter"/>
</dbReference>
<dbReference type="InterPro" id="IPR032706">
    <property type="entry name" value="Spt6_HHH"/>
</dbReference>
<feature type="compositionally biased region" description="Basic and acidic residues" evidence="6">
    <location>
        <begin position="186"/>
        <end position="197"/>
    </location>
</feature>
<dbReference type="CDD" id="cd09918">
    <property type="entry name" value="SH2_Nterm_SPT6_like"/>
    <property type="match status" value="1"/>
</dbReference>
<feature type="compositionally biased region" description="Acidic residues" evidence="6">
    <location>
        <begin position="41"/>
        <end position="52"/>
    </location>
</feature>
<comment type="caution">
    <text evidence="8">The sequence shown here is derived from an EMBL/GenBank/DDBJ whole genome shotgun (WGS) entry which is preliminary data.</text>
</comment>
<dbReference type="Gene3D" id="3.30.420.140">
    <property type="entry name" value="YqgF/RNase H-like domain"/>
    <property type="match status" value="1"/>
</dbReference>
<feature type="region of interest" description="Disordered" evidence="6">
    <location>
        <begin position="1"/>
        <end position="74"/>
    </location>
</feature>
<evidence type="ECO:0000256" key="6">
    <source>
        <dbReference type="SAM" id="MobiDB-lite"/>
    </source>
</evidence>
<feature type="compositionally biased region" description="Acidic residues" evidence="6">
    <location>
        <begin position="10"/>
        <end position="29"/>
    </location>
</feature>
<dbReference type="Pfam" id="PF00575">
    <property type="entry name" value="S1"/>
    <property type="match status" value="1"/>
</dbReference>
<accession>A0A7I8VK79</accession>
<dbReference type="InterPro" id="IPR042066">
    <property type="entry name" value="Spt6_death-like"/>
</dbReference>
<feature type="region of interest" description="Disordered" evidence="6">
    <location>
        <begin position="176"/>
        <end position="218"/>
    </location>
</feature>
<dbReference type="Pfam" id="PF14635">
    <property type="entry name" value="HHH_7"/>
    <property type="match status" value="1"/>
</dbReference>
<evidence type="ECO:0000313" key="9">
    <source>
        <dbReference type="Proteomes" id="UP000549394"/>
    </source>
</evidence>
<comment type="function">
    <text evidence="5">Histone H3-H4 chaperone that plays a role in maintenance of chromatin structure during RNA polymerase II transcription elongation.</text>
</comment>
<dbReference type="InterPro" id="IPR035420">
    <property type="entry name" value="Spt6_SH2"/>
</dbReference>
<dbReference type="GO" id="GO:0003677">
    <property type="term" value="F:DNA binding"/>
    <property type="evidence" value="ECO:0007669"/>
    <property type="project" value="InterPro"/>
</dbReference>
<dbReference type="GO" id="GO:0140673">
    <property type="term" value="P:transcription elongation-coupled chromatin remodeling"/>
    <property type="evidence" value="ECO:0007669"/>
    <property type="project" value="InterPro"/>
</dbReference>
<dbReference type="InterPro" id="IPR023319">
    <property type="entry name" value="Tex-like_HTH_dom_sf"/>
</dbReference>